<dbReference type="InterPro" id="IPR029069">
    <property type="entry name" value="HotDog_dom_sf"/>
</dbReference>
<name>A0A2T0M1K9_9PSEU</name>
<evidence type="ECO:0000259" key="1">
    <source>
        <dbReference type="Pfam" id="PF13452"/>
    </source>
</evidence>
<evidence type="ECO:0000313" key="3">
    <source>
        <dbReference type="Proteomes" id="UP000238362"/>
    </source>
</evidence>
<feature type="domain" description="FAS1-like dehydratase" evidence="1">
    <location>
        <begin position="81"/>
        <end position="146"/>
    </location>
</feature>
<dbReference type="AlphaFoldDB" id="A0A2T0M1K9"/>
<reference evidence="2 3" key="1">
    <citation type="submission" date="2018-03" db="EMBL/GenBank/DDBJ databases">
        <title>Genomic Encyclopedia of Type Strains, Phase III (KMG-III): the genomes of soil and plant-associated and newly described type strains.</title>
        <authorList>
            <person name="Whitman W."/>
        </authorList>
    </citation>
    <scope>NUCLEOTIDE SEQUENCE [LARGE SCALE GENOMIC DNA]</scope>
    <source>
        <strain evidence="2 3">CGMCC 4.7125</strain>
    </source>
</reference>
<accession>A0A2T0M1K9</accession>
<gene>
    <name evidence="2" type="ORF">B0I33_102578</name>
</gene>
<evidence type="ECO:0000313" key="2">
    <source>
        <dbReference type="EMBL" id="PRX50457.1"/>
    </source>
</evidence>
<dbReference type="OrthoDB" id="3471936at2"/>
<dbReference type="InterPro" id="IPR039569">
    <property type="entry name" value="FAS1-like_DH_region"/>
</dbReference>
<proteinExistence type="predicted"/>
<protein>
    <submittedName>
        <fullName evidence="2">MaoC dehydratase-like protein</fullName>
    </submittedName>
</protein>
<dbReference type="Pfam" id="PF13452">
    <property type="entry name" value="FAS1_DH_region"/>
    <property type="match status" value="1"/>
</dbReference>
<organism evidence="2 3">
    <name type="scientific">Prauserella shujinwangii</name>
    <dbReference type="NCBI Taxonomy" id="1453103"/>
    <lineage>
        <taxon>Bacteria</taxon>
        <taxon>Bacillati</taxon>
        <taxon>Actinomycetota</taxon>
        <taxon>Actinomycetes</taxon>
        <taxon>Pseudonocardiales</taxon>
        <taxon>Pseudonocardiaceae</taxon>
        <taxon>Prauserella</taxon>
    </lineage>
</organism>
<dbReference type="SUPFAM" id="SSF54637">
    <property type="entry name" value="Thioesterase/thiol ester dehydrase-isomerase"/>
    <property type="match status" value="1"/>
</dbReference>
<dbReference type="Gene3D" id="3.10.129.10">
    <property type="entry name" value="Hotdog Thioesterase"/>
    <property type="match status" value="1"/>
</dbReference>
<dbReference type="EMBL" id="PVNH01000002">
    <property type="protein sequence ID" value="PRX50457.1"/>
    <property type="molecule type" value="Genomic_DNA"/>
</dbReference>
<keyword evidence="3" id="KW-1185">Reference proteome</keyword>
<comment type="caution">
    <text evidence="2">The sequence shown here is derived from an EMBL/GenBank/DDBJ whole genome shotgun (WGS) entry which is preliminary data.</text>
</comment>
<sequence>MTSPIRQCYDAVRETIGQERAERLGRIDSRDVRRFTVAVRGEEPRPEDPVHPLFLTSILHWGTGPGGSGLRPDGLGPDDTHGLPVDEVRVMGAGQEIVVHRRPEPGTVVTIHTSVTDADYRHGRTGELLIVRVRRRFGDDSGADLVTCHETFLAR</sequence>
<dbReference type="RefSeq" id="WP_106177540.1">
    <property type="nucleotide sequence ID" value="NZ_PVNH01000002.1"/>
</dbReference>
<dbReference type="Proteomes" id="UP000238362">
    <property type="component" value="Unassembled WGS sequence"/>
</dbReference>